<gene>
    <name evidence="9" type="ORF">BCY91_06930</name>
</gene>
<comment type="catalytic activity">
    <reaction evidence="1">
        <text>Hydrolysis of terminal non-reducing alpha-L-rhamnose residues in alpha-L-rhamnosides.</text>
        <dbReference type="EC" id="3.2.1.40"/>
    </reaction>
</comment>
<dbReference type="Proteomes" id="UP000283433">
    <property type="component" value="Unassembled WGS sequence"/>
</dbReference>
<dbReference type="InterPro" id="IPR016007">
    <property type="entry name" value="Alpha_rhamnosid"/>
</dbReference>
<accession>A0A419S5C3</accession>
<dbReference type="InterPro" id="IPR013737">
    <property type="entry name" value="Bac_rhamnosid_N"/>
</dbReference>
<evidence type="ECO:0000259" key="6">
    <source>
        <dbReference type="Pfam" id="PF08531"/>
    </source>
</evidence>
<evidence type="ECO:0000313" key="10">
    <source>
        <dbReference type="Proteomes" id="UP000283433"/>
    </source>
</evidence>
<dbReference type="InterPro" id="IPR008902">
    <property type="entry name" value="Rhamnosid_concanavalin"/>
</dbReference>
<feature type="chain" id="PRO_5019221292" description="alpha-L-rhamnosidase" evidence="4">
    <location>
        <begin position="20"/>
        <end position="908"/>
    </location>
</feature>
<dbReference type="InterPro" id="IPR012341">
    <property type="entry name" value="6hp_glycosidase-like_sf"/>
</dbReference>
<evidence type="ECO:0000259" key="7">
    <source>
        <dbReference type="Pfam" id="PF17389"/>
    </source>
</evidence>
<dbReference type="InterPro" id="IPR013783">
    <property type="entry name" value="Ig-like_fold"/>
</dbReference>
<feature type="domain" description="Alpha-L-rhamnosidase C-terminal" evidence="8">
    <location>
        <begin position="811"/>
        <end position="882"/>
    </location>
</feature>
<dbReference type="SUPFAM" id="SSF48208">
    <property type="entry name" value="Six-hairpin glycosidases"/>
    <property type="match status" value="1"/>
</dbReference>
<dbReference type="InterPro" id="IPR035396">
    <property type="entry name" value="Bac_rhamnosid6H"/>
</dbReference>
<dbReference type="EC" id="3.2.1.40" evidence="2"/>
<dbReference type="GO" id="GO:0030596">
    <property type="term" value="F:alpha-L-rhamnosidase activity"/>
    <property type="evidence" value="ECO:0007669"/>
    <property type="project" value="UniProtKB-EC"/>
</dbReference>
<proteinExistence type="predicted"/>
<comment type="caution">
    <text evidence="9">The sequence shown here is derived from an EMBL/GenBank/DDBJ whole genome shotgun (WGS) entry which is preliminary data.</text>
</comment>
<keyword evidence="3" id="KW-0378">Hydrolase</keyword>
<organism evidence="9 10">
    <name type="scientific">Pelobium manganitolerans</name>
    <dbReference type="NCBI Taxonomy" id="1842495"/>
    <lineage>
        <taxon>Bacteria</taxon>
        <taxon>Pseudomonadati</taxon>
        <taxon>Bacteroidota</taxon>
        <taxon>Sphingobacteriia</taxon>
        <taxon>Sphingobacteriales</taxon>
        <taxon>Sphingobacteriaceae</taxon>
        <taxon>Pelobium</taxon>
    </lineage>
</organism>
<evidence type="ECO:0000313" key="9">
    <source>
        <dbReference type="EMBL" id="RKD15315.1"/>
    </source>
</evidence>
<dbReference type="Pfam" id="PF08531">
    <property type="entry name" value="Bac_rhamnosid_N"/>
    <property type="match status" value="1"/>
</dbReference>
<dbReference type="Gene3D" id="2.60.120.260">
    <property type="entry name" value="Galactose-binding domain-like"/>
    <property type="match status" value="2"/>
</dbReference>
<feature type="domain" description="Alpha-L-rhamnosidase concanavalin-like" evidence="5">
    <location>
        <begin position="365"/>
        <end position="451"/>
    </location>
</feature>
<feature type="domain" description="Alpha-L-rhamnosidase six-hairpin glycosidase" evidence="7">
    <location>
        <begin position="472"/>
        <end position="807"/>
    </location>
</feature>
<protein>
    <recommendedName>
        <fullName evidence="2">alpha-L-rhamnosidase</fullName>
        <ecNumber evidence="2">3.2.1.40</ecNumber>
    </recommendedName>
</protein>
<sequence>MAQVFCLLVLLLTAFGKNAVSQNLSVEDLSVQYRGHATEVDVREPKLAWINKSSLKNSKQLAYQLQFAKSIKDLKSGVFLWDSNWQSDASSINVKYKGPALQALTNYVWRVRVKDNRGNVSGWSVPNKFSTGVLSKTDWKGAKWITDEKLADSLKNPLPTDGEKDKANFANQLPLFRKTFKTEKKIRNANMAIAGLGHFELLINGSKIGDHFLDAGWTNYSKEAQYVGFDVTDALKKGDNAIGVMLGNGFYFVPPMKGRYRKTKTMFDLPKLICVLKIEYTDGSVEEIFSDESWKTAKGPITFSSIYGGEDYDARLEQKNWAKPNFDGSQWKSVLITDGPPKLIAQQQEPLKVFETFEAKKLADINPQTSSFDLSQNFSGIIAIKLKGNAGDTVRIYPAELINKDFTVNQRASGRPYYFQYILKGKGSETWQPRFSYYGFRYLEVRNMPKDGGKPVQIVELKGLHTRNAAPKTGSFSSSNQLYNQTYKLIDWAIKSNMASVLTDCPHREKLGWLEQVHLMGNSVNANYHIAPMLNKAMADMRASQLSSGLVPETAPEFVFFKWGGDIFRDSPEWGSSAIIVPWYSYQWYGDDQVLKDNYQMMVNYLSYLQAESVDYINYKGLSDWYDLGPNPPGVSQLTPKGVTATAMWYYDLTLMCKIAAHLGKTDDVQKYQAIAEKVRSAFNAKFFDAQTKQYATGSQAANAMAVFMDLVNKADRQAVINNLVKDIEARNNSLTAGDIGYRYVLRVLQEAGRSDVINKMNNRSDVPGYGYQIAKGATALTESWAALPTVSNNHLMLGHLMEWFYSGLAGISQAEGSVAFQQIEINPQLVPSVNQAEASFKSPYGEIKSAWVKDGKSFTLNVEVPFGCDAKVILPSGDATMDGETINNSKSGIKIGSGQYTFTVAEK</sequence>
<dbReference type="Gene3D" id="2.60.420.10">
    <property type="entry name" value="Maltose phosphorylase, domain 3"/>
    <property type="match status" value="1"/>
</dbReference>
<feature type="signal peptide" evidence="4">
    <location>
        <begin position="1"/>
        <end position="19"/>
    </location>
</feature>
<dbReference type="EMBL" id="MBTA01000025">
    <property type="protein sequence ID" value="RKD15315.1"/>
    <property type="molecule type" value="Genomic_DNA"/>
</dbReference>
<dbReference type="Pfam" id="PF17390">
    <property type="entry name" value="Bac_rhamnosid_C"/>
    <property type="match status" value="1"/>
</dbReference>
<dbReference type="Gene3D" id="2.60.40.10">
    <property type="entry name" value="Immunoglobulins"/>
    <property type="match status" value="1"/>
</dbReference>
<dbReference type="Pfam" id="PF05592">
    <property type="entry name" value="Bac_rhamnosid"/>
    <property type="match status" value="1"/>
</dbReference>
<evidence type="ECO:0000259" key="5">
    <source>
        <dbReference type="Pfam" id="PF05592"/>
    </source>
</evidence>
<dbReference type="PANTHER" id="PTHR33307:SF11">
    <property type="entry name" value="ALPHA-L-RHAMNOSIDASE"/>
    <property type="match status" value="1"/>
</dbReference>
<dbReference type="AlphaFoldDB" id="A0A419S5C3"/>
<reference evidence="9 10" key="1">
    <citation type="submission" date="2016-07" db="EMBL/GenBank/DDBJ databases">
        <title>Genome of Pelobium manganitolerans.</title>
        <authorList>
            <person name="Wu S."/>
            <person name="Wang G."/>
        </authorList>
    </citation>
    <scope>NUCLEOTIDE SEQUENCE [LARGE SCALE GENOMIC DNA]</scope>
    <source>
        <strain evidence="9 10">YS-25</strain>
    </source>
</reference>
<keyword evidence="10" id="KW-1185">Reference proteome</keyword>
<evidence type="ECO:0000256" key="2">
    <source>
        <dbReference type="ARBA" id="ARBA00012652"/>
    </source>
</evidence>
<dbReference type="Pfam" id="PF25788">
    <property type="entry name" value="Ig_Rha78A_N"/>
    <property type="match status" value="1"/>
</dbReference>
<keyword evidence="4" id="KW-0732">Signal</keyword>
<dbReference type="GO" id="GO:0005975">
    <property type="term" value="P:carbohydrate metabolic process"/>
    <property type="evidence" value="ECO:0007669"/>
    <property type="project" value="InterPro"/>
</dbReference>
<evidence type="ECO:0000259" key="8">
    <source>
        <dbReference type="Pfam" id="PF17390"/>
    </source>
</evidence>
<dbReference type="PANTHER" id="PTHR33307">
    <property type="entry name" value="ALPHA-RHAMNOSIDASE (EUROFUNG)"/>
    <property type="match status" value="1"/>
</dbReference>
<evidence type="ECO:0000256" key="3">
    <source>
        <dbReference type="ARBA" id="ARBA00022801"/>
    </source>
</evidence>
<dbReference type="InterPro" id="IPR035398">
    <property type="entry name" value="Bac_rhamnosid_C"/>
</dbReference>
<name>A0A419S5C3_9SPHI</name>
<dbReference type="InterPro" id="IPR008928">
    <property type="entry name" value="6-hairpin_glycosidase_sf"/>
</dbReference>
<dbReference type="Pfam" id="PF17389">
    <property type="entry name" value="Bac_rhamnosid6H"/>
    <property type="match status" value="1"/>
</dbReference>
<evidence type="ECO:0000256" key="4">
    <source>
        <dbReference type="SAM" id="SignalP"/>
    </source>
</evidence>
<dbReference type="Gene3D" id="1.50.10.10">
    <property type="match status" value="1"/>
</dbReference>
<feature type="domain" description="Bacterial alpha-L-rhamnosidase N-terminal" evidence="6">
    <location>
        <begin position="184"/>
        <end position="354"/>
    </location>
</feature>
<dbReference type="PIRSF" id="PIRSF010631">
    <property type="entry name" value="A-rhamnsds"/>
    <property type="match status" value="1"/>
</dbReference>
<evidence type="ECO:0000256" key="1">
    <source>
        <dbReference type="ARBA" id="ARBA00001445"/>
    </source>
</evidence>